<feature type="domain" description="VPS13-like middle region" evidence="1">
    <location>
        <begin position="1"/>
        <end position="118"/>
    </location>
</feature>
<dbReference type="AlphaFoldDB" id="A0ABD0QK56"/>
<gene>
    <name evidence="2" type="ORF">M9458_018095</name>
</gene>
<sequence length="118" mass="13307">VSPIIINTVITIQSALSPAAETPEELESPVPQDLWERRNLKDLKLWFLEEEEEKVTQAVIPLVPHGESLKMYIHSICLTLEAGVGHRTMPMLLAKASFQGDVKNWSTLINLHCHLDLE</sequence>
<dbReference type="Pfam" id="PF25033">
    <property type="entry name" value="VPS13_M"/>
    <property type="match status" value="1"/>
</dbReference>
<comment type="caution">
    <text evidence="2">The sequence shown here is derived from an EMBL/GenBank/DDBJ whole genome shotgun (WGS) entry which is preliminary data.</text>
</comment>
<evidence type="ECO:0000259" key="1">
    <source>
        <dbReference type="Pfam" id="PF25033"/>
    </source>
</evidence>
<feature type="non-terminal residue" evidence="2">
    <location>
        <position position="1"/>
    </location>
</feature>
<accession>A0ABD0QK56</accession>
<feature type="non-terminal residue" evidence="2">
    <location>
        <position position="118"/>
    </location>
</feature>
<evidence type="ECO:0000313" key="3">
    <source>
        <dbReference type="Proteomes" id="UP001529510"/>
    </source>
</evidence>
<proteinExistence type="predicted"/>
<protein>
    <recommendedName>
        <fullName evidence="1">VPS13-like middle region domain-containing protein</fullName>
    </recommendedName>
</protein>
<name>A0ABD0QK56_CIRMR</name>
<evidence type="ECO:0000313" key="2">
    <source>
        <dbReference type="EMBL" id="KAL0186425.1"/>
    </source>
</evidence>
<reference evidence="2 3" key="1">
    <citation type="submission" date="2024-05" db="EMBL/GenBank/DDBJ databases">
        <title>Genome sequencing and assembly of Indian major carp, Cirrhinus mrigala (Hamilton, 1822).</title>
        <authorList>
            <person name="Mohindra V."/>
            <person name="Chowdhury L.M."/>
            <person name="Lal K."/>
            <person name="Jena J.K."/>
        </authorList>
    </citation>
    <scope>NUCLEOTIDE SEQUENCE [LARGE SCALE GENOMIC DNA]</scope>
    <source>
        <strain evidence="2">CM1030</strain>
        <tissue evidence="2">Blood</tissue>
    </source>
</reference>
<dbReference type="Proteomes" id="UP001529510">
    <property type="component" value="Unassembled WGS sequence"/>
</dbReference>
<dbReference type="EMBL" id="JAMKFB020000008">
    <property type="protein sequence ID" value="KAL0186425.1"/>
    <property type="molecule type" value="Genomic_DNA"/>
</dbReference>
<organism evidence="2 3">
    <name type="scientific">Cirrhinus mrigala</name>
    <name type="common">Mrigala</name>
    <dbReference type="NCBI Taxonomy" id="683832"/>
    <lineage>
        <taxon>Eukaryota</taxon>
        <taxon>Metazoa</taxon>
        <taxon>Chordata</taxon>
        <taxon>Craniata</taxon>
        <taxon>Vertebrata</taxon>
        <taxon>Euteleostomi</taxon>
        <taxon>Actinopterygii</taxon>
        <taxon>Neopterygii</taxon>
        <taxon>Teleostei</taxon>
        <taxon>Ostariophysi</taxon>
        <taxon>Cypriniformes</taxon>
        <taxon>Cyprinidae</taxon>
        <taxon>Labeoninae</taxon>
        <taxon>Labeonini</taxon>
        <taxon>Cirrhinus</taxon>
    </lineage>
</organism>
<dbReference type="InterPro" id="IPR056747">
    <property type="entry name" value="VPS13-like_M"/>
</dbReference>
<keyword evidence="3" id="KW-1185">Reference proteome</keyword>